<dbReference type="Proteomes" id="UP000007843">
    <property type="component" value="Chromosome"/>
</dbReference>
<keyword evidence="1" id="KW-0472">Membrane</keyword>
<organism evidence="2 3">
    <name type="scientific">Klebsiella michiganensis (strain ATCC 8724 / DSM 4798 / JCM 20051 / NBRC 3318 / NRRL B-199 / KCTC 1686 / BUCSAV 143 / CCM 1901)</name>
    <dbReference type="NCBI Taxonomy" id="1006551"/>
    <lineage>
        <taxon>Bacteria</taxon>
        <taxon>Pseudomonadati</taxon>
        <taxon>Pseudomonadota</taxon>
        <taxon>Gammaproteobacteria</taxon>
        <taxon>Enterobacterales</taxon>
        <taxon>Enterobacteriaceae</taxon>
        <taxon>Klebsiella/Raoultella group</taxon>
        <taxon>Klebsiella</taxon>
    </lineage>
</organism>
<protein>
    <submittedName>
        <fullName evidence="2">Uncharacterized protein</fullName>
    </submittedName>
</protein>
<accession>A0A0H3HAC6</accession>
<dbReference type="NCBIfam" id="NF000536">
    <property type="entry name" value="YmiA"/>
    <property type="match status" value="1"/>
</dbReference>
<dbReference type="EMBL" id="CP003218">
    <property type="protein sequence ID" value="AEX05404.1"/>
    <property type="molecule type" value="Genomic_DNA"/>
</dbReference>
<evidence type="ECO:0000256" key="1">
    <source>
        <dbReference type="SAM" id="Phobius"/>
    </source>
</evidence>
<name>A0A0H3HAC6_KLEM8</name>
<dbReference type="Pfam" id="PF22868">
    <property type="entry name" value="YmiA-like"/>
    <property type="match status" value="1"/>
</dbReference>
<feature type="transmembrane region" description="Helical" evidence="1">
    <location>
        <begin position="29"/>
        <end position="54"/>
    </location>
</feature>
<dbReference type="HOGENOM" id="CLU_209003_0_0_6"/>
<dbReference type="KEGG" id="kox:KOX_18410"/>
<dbReference type="RefSeq" id="WP_004121247.1">
    <property type="nucleotide sequence ID" value="NC_016612.1"/>
</dbReference>
<gene>
    <name evidence="2" type="ordered locus">KOX_18410</name>
</gene>
<dbReference type="AlphaFoldDB" id="A0A0H3HAC6"/>
<keyword evidence="1" id="KW-0812">Transmembrane</keyword>
<sequence length="55" mass="6292">MISDIDYMKFAMSQERDKTEIDPVLRSKAWSAVILGLAMFWSVIALVVCNVWLLS</sequence>
<keyword evidence="1" id="KW-1133">Transmembrane helix</keyword>
<proteinExistence type="predicted"/>
<evidence type="ECO:0000313" key="3">
    <source>
        <dbReference type="Proteomes" id="UP000007843"/>
    </source>
</evidence>
<dbReference type="InterPro" id="IPR047744">
    <property type="entry name" value="YmiA_put-like"/>
</dbReference>
<evidence type="ECO:0000313" key="2">
    <source>
        <dbReference type="EMBL" id="AEX05404.1"/>
    </source>
</evidence>
<dbReference type="GeneID" id="77224879"/>
<reference evidence="2 3" key="1">
    <citation type="journal article" date="2012" name="J. Bacteriol.">
        <title>Complete genome sequence of Klebsiella oxytoca KCTC 1686, used in production of 2,3-butanediol.</title>
        <authorList>
            <person name="Shin S.H."/>
            <person name="Kim S."/>
            <person name="Kim J.Y."/>
            <person name="Lee S."/>
            <person name="Um Y."/>
            <person name="Oh M.K."/>
            <person name="Kim Y.R."/>
            <person name="Lee J."/>
            <person name="Yang K.S."/>
        </authorList>
    </citation>
    <scope>NUCLEOTIDE SEQUENCE [LARGE SCALE GENOMIC DNA]</scope>
    <source>
        <strain evidence="3">ATCC 8724 / DSM 4798 / JCM 20051 / NBRC 3318 / NRRL B-199 / KCTC 1686</strain>
    </source>
</reference>